<keyword evidence="2" id="KW-0663">Pyridoxal phosphate</keyword>
<reference evidence="3" key="1">
    <citation type="submission" date="2018-05" db="EMBL/GenBank/DDBJ databases">
        <authorList>
            <person name="Lanie J.A."/>
            <person name="Ng W.-L."/>
            <person name="Kazmierczak K.M."/>
            <person name="Andrzejewski T.M."/>
            <person name="Davidsen T.M."/>
            <person name="Wayne K.J."/>
            <person name="Tettelin H."/>
            <person name="Glass J.I."/>
            <person name="Rusch D."/>
            <person name="Podicherti R."/>
            <person name="Tsui H.-C.T."/>
            <person name="Winkler M.E."/>
        </authorList>
    </citation>
    <scope>NUCLEOTIDE SEQUENCE</scope>
</reference>
<dbReference type="InterPro" id="IPR050103">
    <property type="entry name" value="Class-III_PLP-dep_AT"/>
</dbReference>
<dbReference type="GO" id="GO:0030170">
    <property type="term" value="F:pyridoxal phosphate binding"/>
    <property type="evidence" value="ECO:0007669"/>
    <property type="project" value="InterPro"/>
</dbReference>
<proteinExistence type="predicted"/>
<evidence type="ECO:0008006" key="4">
    <source>
        <dbReference type="Google" id="ProtNLM"/>
    </source>
</evidence>
<dbReference type="SUPFAM" id="SSF53383">
    <property type="entry name" value="PLP-dependent transferases"/>
    <property type="match status" value="1"/>
</dbReference>
<dbReference type="GO" id="GO:0008483">
    <property type="term" value="F:transaminase activity"/>
    <property type="evidence" value="ECO:0007669"/>
    <property type="project" value="InterPro"/>
</dbReference>
<organism evidence="3">
    <name type="scientific">marine metagenome</name>
    <dbReference type="NCBI Taxonomy" id="408172"/>
    <lineage>
        <taxon>unclassified sequences</taxon>
        <taxon>metagenomes</taxon>
        <taxon>ecological metagenomes</taxon>
    </lineage>
</organism>
<dbReference type="CDD" id="cd00610">
    <property type="entry name" value="OAT_like"/>
    <property type="match status" value="1"/>
</dbReference>
<dbReference type="Pfam" id="PF00202">
    <property type="entry name" value="Aminotran_3"/>
    <property type="match status" value="1"/>
</dbReference>
<dbReference type="PANTHER" id="PTHR11986">
    <property type="entry name" value="AMINOTRANSFERASE CLASS III"/>
    <property type="match status" value="1"/>
</dbReference>
<dbReference type="FunFam" id="3.40.640.10:FF:000004">
    <property type="entry name" value="Acetylornithine aminotransferase"/>
    <property type="match status" value="1"/>
</dbReference>
<dbReference type="Gene3D" id="3.40.640.10">
    <property type="entry name" value="Type I PLP-dependent aspartate aminotransferase-like (Major domain)"/>
    <property type="match status" value="1"/>
</dbReference>
<name>A0A382LR58_9ZZZZ</name>
<dbReference type="Gene3D" id="3.90.1150.10">
    <property type="entry name" value="Aspartate Aminotransferase, domain 1"/>
    <property type="match status" value="1"/>
</dbReference>
<dbReference type="InterPro" id="IPR015424">
    <property type="entry name" value="PyrdxlP-dep_Trfase"/>
</dbReference>
<protein>
    <recommendedName>
        <fullName evidence="4">Aspartate aminotransferase family protein</fullName>
    </recommendedName>
</protein>
<accession>A0A382LR58</accession>
<dbReference type="EMBL" id="UINC01088636">
    <property type="protein sequence ID" value="SVC39046.1"/>
    <property type="molecule type" value="Genomic_DNA"/>
</dbReference>
<dbReference type="PANTHER" id="PTHR11986:SF113">
    <property type="entry name" value="SUCCINYLORNITHINE TRANSAMINASE"/>
    <property type="match status" value="1"/>
</dbReference>
<dbReference type="PROSITE" id="PS00600">
    <property type="entry name" value="AA_TRANSFER_CLASS_3"/>
    <property type="match status" value="1"/>
</dbReference>
<dbReference type="GO" id="GO:0042802">
    <property type="term" value="F:identical protein binding"/>
    <property type="evidence" value="ECO:0007669"/>
    <property type="project" value="TreeGrafter"/>
</dbReference>
<sequence length="322" mass="35257">MADWRSKEAKYYMKVVNRQSIVIVKGEGTRVWDDEGTDYLDFTAGWAVNNIGHSNPAITAAIQTQASQLLQTSNQFFTIPQLELAELLVENSCMDKVFFCNSGAEANEGAIKLIRKWGKINKNGPGQIITAYKSFHGRTMNMVAATAQPKYQEAWAPIPTGFTHVDFDDITQIKNATNENTVAVMLEPVQSEGGVNIPSPDYLSNVRKWCDENNLLLIFDEVSTGLGRLGALFGYELFDVEPDVLTLAKGLGGGVPIGAFLCNQRANVLEPGDHGSTFGGNALTCAASEASTRFIIEQDVPGNSKNVGKYMKDQLENLKLKH</sequence>
<dbReference type="InterPro" id="IPR049704">
    <property type="entry name" value="Aminotrans_3_PPA_site"/>
</dbReference>
<feature type="non-terminal residue" evidence="3">
    <location>
        <position position="322"/>
    </location>
</feature>
<dbReference type="InterPro" id="IPR005814">
    <property type="entry name" value="Aminotrans_3"/>
</dbReference>
<evidence type="ECO:0000313" key="3">
    <source>
        <dbReference type="EMBL" id="SVC39046.1"/>
    </source>
</evidence>
<gene>
    <name evidence="3" type="ORF">METZ01_LOCUS291900</name>
</gene>
<evidence type="ECO:0000256" key="2">
    <source>
        <dbReference type="ARBA" id="ARBA00022898"/>
    </source>
</evidence>
<dbReference type="InterPro" id="IPR015421">
    <property type="entry name" value="PyrdxlP-dep_Trfase_major"/>
</dbReference>
<dbReference type="InterPro" id="IPR015422">
    <property type="entry name" value="PyrdxlP-dep_Trfase_small"/>
</dbReference>
<evidence type="ECO:0000256" key="1">
    <source>
        <dbReference type="ARBA" id="ARBA00001933"/>
    </source>
</evidence>
<comment type="cofactor">
    <cofactor evidence="1">
        <name>pyridoxal 5'-phosphate</name>
        <dbReference type="ChEBI" id="CHEBI:597326"/>
    </cofactor>
</comment>
<dbReference type="AlphaFoldDB" id="A0A382LR58"/>